<dbReference type="PANTHER" id="PTHR46268">
    <property type="entry name" value="STRESS RESPONSE PROTEIN NHAX"/>
    <property type="match status" value="1"/>
</dbReference>
<dbReference type="SUPFAM" id="SSF52402">
    <property type="entry name" value="Adenine nucleotide alpha hydrolases-like"/>
    <property type="match status" value="1"/>
</dbReference>
<evidence type="ECO:0000259" key="2">
    <source>
        <dbReference type="Pfam" id="PF00582"/>
    </source>
</evidence>
<sequence length="145" mass="16403">MKNILVPIDFSKDSMNAFENAIAFANNLGSSLRIIHIRKTKDYDKPFILEKPDTKYGKTVEDFCKEIVEKNRLKYTGGGKFDYIIGKGKIYQGIINQAVKDNTDLIIMGTHGVSGFEEFWLGSNAYRVVSKSPCPVLTVRTGFRR</sequence>
<dbReference type="PANTHER" id="PTHR46268:SF6">
    <property type="entry name" value="UNIVERSAL STRESS PROTEIN UP12"/>
    <property type="match status" value="1"/>
</dbReference>
<dbReference type="InterPro" id="IPR014729">
    <property type="entry name" value="Rossmann-like_a/b/a_fold"/>
</dbReference>
<dbReference type="InterPro" id="IPR006016">
    <property type="entry name" value="UspA"/>
</dbReference>
<evidence type="ECO:0000256" key="1">
    <source>
        <dbReference type="ARBA" id="ARBA00008791"/>
    </source>
</evidence>
<dbReference type="PRINTS" id="PR01438">
    <property type="entry name" value="UNVRSLSTRESS"/>
</dbReference>
<evidence type="ECO:0000313" key="3">
    <source>
        <dbReference type="EMBL" id="GAJ21978.1"/>
    </source>
</evidence>
<dbReference type="AlphaFoldDB" id="X1UWX6"/>
<protein>
    <recommendedName>
        <fullName evidence="2">UspA domain-containing protein</fullName>
    </recommendedName>
</protein>
<feature type="non-terminal residue" evidence="3">
    <location>
        <position position="145"/>
    </location>
</feature>
<dbReference type="Gene3D" id="3.40.50.620">
    <property type="entry name" value="HUPs"/>
    <property type="match status" value="1"/>
</dbReference>
<gene>
    <name evidence="3" type="ORF">S12H4_58860</name>
</gene>
<dbReference type="EMBL" id="BARW01038325">
    <property type="protein sequence ID" value="GAJ21978.1"/>
    <property type="molecule type" value="Genomic_DNA"/>
</dbReference>
<dbReference type="CDD" id="cd00293">
    <property type="entry name" value="USP-like"/>
    <property type="match status" value="1"/>
</dbReference>
<name>X1UWX6_9ZZZZ</name>
<reference evidence="3" key="1">
    <citation type="journal article" date="2014" name="Front. Microbiol.">
        <title>High frequency of phylogenetically diverse reductive dehalogenase-homologous genes in deep subseafloor sedimentary metagenomes.</title>
        <authorList>
            <person name="Kawai M."/>
            <person name="Futagami T."/>
            <person name="Toyoda A."/>
            <person name="Takaki Y."/>
            <person name="Nishi S."/>
            <person name="Hori S."/>
            <person name="Arai W."/>
            <person name="Tsubouchi T."/>
            <person name="Morono Y."/>
            <person name="Uchiyama I."/>
            <person name="Ito T."/>
            <person name="Fujiyama A."/>
            <person name="Inagaki F."/>
            <person name="Takami H."/>
        </authorList>
    </citation>
    <scope>NUCLEOTIDE SEQUENCE</scope>
    <source>
        <strain evidence="3">Expedition CK06-06</strain>
    </source>
</reference>
<organism evidence="3">
    <name type="scientific">marine sediment metagenome</name>
    <dbReference type="NCBI Taxonomy" id="412755"/>
    <lineage>
        <taxon>unclassified sequences</taxon>
        <taxon>metagenomes</taxon>
        <taxon>ecological metagenomes</taxon>
    </lineage>
</organism>
<feature type="domain" description="UspA" evidence="2">
    <location>
        <begin position="1"/>
        <end position="140"/>
    </location>
</feature>
<proteinExistence type="inferred from homology"/>
<accession>X1UWX6</accession>
<dbReference type="Pfam" id="PF00582">
    <property type="entry name" value="Usp"/>
    <property type="match status" value="1"/>
</dbReference>
<dbReference type="InterPro" id="IPR006015">
    <property type="entry name" value="Universal_stress_UspA"/>
</dbReference>
<comment type="caution">
    <text evidence="3">The sequence shown here is derived from an EMBL/GenBank/DDBJ whole genome shotgun (WGS) entry which is preliminary data.</text>
</comment>
<comment type="similarity">
    <text evidence="1">Belongs to the universal stress protein A family.</text>
</comment>